<evidence type="ECO:0000259" key="3">
    <source>
        <dbReference type="SMART" id="SM00645"/>
    </source>
</evidence>
<name>A0ABS8I0I5_9NOSO</name>
<feature type="region of interest" description="Disordered" evidence="2">
    <location>
        <begin position="340"/>
        <end position="370"/>
    </location>
</feature>
<dbReference type="InterPro" id="IPR000668">
    <property type="entry name" value="Peptidase_C1A_C"/>
</dbReference>
<dbReference type="Gene3D" id="3.90.70.10">
    <property type="entry name" value="Cysteine proteinases"/>
    <property type="match status" value="1"/>
</dbReference>
<dbReference type="SUPFAM" id="SSF54001">
    <property type="entry name" value="Cysteine proteinases"/>
    <property type="match status" value="1"/>
</dbReference>
<dbReference type="SMART" id="SM00645">
    <property type="entry name" value="Pept_C1"/>
    <property type="match status" value="1"/>
</dbReference>
<dbReference type="InterPro" id="IPR013128">
    <property type="entry name" value="Peptidase_C1A"/>
</dbReference>
<protein>
    <recommendedName>
        <fullName evidence="3">Peptidase C1A papain C-terminal domain-containing protein</fullName>
    </recommendedName>
</protein>
<evidence type="ECO:0000313" key="5">
    <source>
        <dbReference type="Proteomes" id="UP001199525"/>
    </source>
</evidence>
<feature type="compositionally biased region" description="Basic and acidic residues" evidence="2">
    <location>
        <begin position="361"/>
        <end position="370"/>
    </location>
</feature>
<dbReference type="Proteomes" id="UP001199525">
    <property type="component" value="Unassembled WGS sequence"/>
</dbReference>
<gene>
    <name evidence="4" type="ORF">LC586_00650</name>
</gene>
<sequence>MPNFRMGWLPDRPDFRDYCLEKIIKDSKNIEGIRLEKATLVNDCKLQIENGTGVQKNGREDKKQTRLLLPFKEPTDQSSASLQYPINIHLPSHVDLRQWCSPIEQQGNLKSCTAIAGVALVEYFQRKIMGEDIDVSSLFLYKVARKLMHLTGDTGASTRFTMKAMALFGIPPEEYWPYEIENFDEEPPAFCYAYAQNYQALQYFRLDLPQLSKKQALVQIKAFLVAGFPAMFGFTTYSSLFNKKTVKTGKIPYPTIGEKMLGGHAVVAVGYKDDMLIEHPTEKSFTTGAFRIRNCWGEDWGKDGYGWLPYKYVLEGLATDWWSLLKNEWVEQGQFGLGTQDGILQGDTDEPQPDDPTLITKKPDDKKTIN</sequence>
<comment type="similarity">
    <text evidence="1">Belongs to the peptidase C1 family.</text>
</comment>
<organism evidence="4 5">
    <name type="scientific">Nostoc favosum CHAB5714</name>
    <dbReference type="NCBI Taxonomy" id="2780399"/>
    <lineage>
        <taxon>Bacteria</taxon>
        <taxon>Bacillati</taxon>
        <taxon>Cyanobacteriota</taxon>
        <taxon>Cyanophyceae</taxon>
        <taxon>Nostocales</taxon>
        <taxon>Nostocaceae</taxon>
        <taxon>Nostoc</taxon>
        <taxon>Nostoc favosum</taxon>
    </lineage>
</organism>
<evidence type="ECO:0000256" key="1">
    <source>
        <dbReference type="ARBA" id="ARBA00008455"/>
    </source>
</evidence>
<proteinExistence type="inferred from homology"/>
<dbReference type="CDD" id="cd02619">
    <property type="entry name" value="Peptidase_C1"/>
    <property type="match status" value="1"/>
</dbReference>
<feature type="domain" description="Peptidase C1A papain C-terminal" evidence="3">
    <location>
        <begin position="90"/>
        <end position="317"/>
    </location>
</feature>
<evidence type="ECO:0000256" key="2">
    <source>
        <dbReference type="SAM" id="MobiDB-lite"/>
    </source>
</evidence>
<reference evidence="4 5" key="1">
    <citation type="journal article" date="2021" name="Microorganisms">
        <title>Genome Evolution of Filamentous Cyanobacterium Nostoc Species: From Facultative Symbiosis to Free Living.</title>
        <authorList>
            <person name="Huo D."/>
            <person name="Li H."/>
            <person name="Cai F."/>
            <person name="Guo X."/>
            <person name="Qiao Z."/>
            <person name="Wang W."/>
            <person name="Yu G."/>
            <person name="Li R."/>
        </authorList>
    </citation>
    <scope>NUCLEOTIDE SEQUENCE [LARGE SCALE GENOMIC DNA]</scope>
    <source>
        <strain evidence="4 5">CHAB 5714</strain>
    </source>
</reference>
<dbReference type="EMBL" id="JAIVFQ010000001">
    <property type="protein sequence ID" value="MCC5597788.1"/>
    <property type="molecule type" value="Genomic_DNA"/>
</dbReference>
<evidence type="ECO:0000313" key="4">
    <source>
        <dbReference type="EMBL" id="MCC5597788.1"/>
    </source>
</evidence>
<accession>A0ABS8I0I5</accession>
<dbReference type="InterPro" id="IPR038765">
    <property type="entry name" value="Papain-like_cys_pep_sf"/>
</dbReference>
<comment type="caution">
    <text evidence="4">The sequence shown here is derived from an EMBL/GenBank/DDBJ whole genome shotgun (WGS) entry which is preliminary data.</text>
</comment>
<keyword evidence="5" id="KW-1185">Reference proteome</keyword>
<dbReference type="PANTHER" id="PTHR12411">
    <property type="entry name" value="CYSTEINE PROTEASE FAMILY C1-RELATED"/>
    <property type="match status" value="1"/>
</dbReference>
<dbReference type="Pfam" id="PF00112">
    <property type="entry name" value="Peptidase_C1"/>
    <property type="match status" value="1"/>
</dbReference>
<dbReference type="RefSeq" id="WP_229482480.1">
    <property type="nucleotide sequence ID" value="NZ_JAIVFQ010000001.1"/>
</dbReference>